<dbReference type="PANTHER" id="PTHR42850:SF4">
    <property type="entry name" value="ZINC-DEPENDENT ENDOPOLYPHOSPHATASE"/>
    <property type="match status" value="1"/>
</dbReference>
<dbReference type="InterPro" id="IPR004843">
    <property type="entry name" value="Calcineurin-like_PHP"/>
</dbReference>
<dbReference type="GO" id="GO:0005737">
    <property type="term" value="C:cytoplasm"/>
    <property type="evidence" value="ECO:0007669"/>
    <property type="project" value="TreeGrafter"/>
</dbReference>
<dbReference type="AlphaFoldDB" id="A0A1H8GMT0"/>
<feature type="domain" description="Calcineurin-like phosphoesterase" evidence="1">
    <location>
        <begin position="5"/>
        <end position="196"/>
    </location>
</feature>
<accession>A0A1H8GMT0</accession>
<keyword evidence="3" id="KW-1185">Reference proteome</keyword>
<dbReference type="Pfam" id="PF00149">
    <property type="entry name" value="Metallophos"/>
    <property type="match status" value="1"/>
</dbReference>
<dbReference type="Gene3D" id="3.60.21.10">
    <property type="match status" value="1"/>
</dbReference>
<evidence type="ECO:0000313" key="2">
    <source>
        <dbReference type="EMBL" id="SEN45095.1"/>
    </source>
</evidence>
<dbReference type="InterPro" id="IPR050126">
    <property type="entry name" value="Ap4A_hydrolase"/>
</dbReference>
<dbReference type="PANTHER" id="PTHR42850">
    <property type="entry name" value="METALLOPHOSPHOESTERASE"/>
    <property type="match status" value="1"/>
</dbReference>
<dbReference type="InterPro" id="IPR029052">
    <property type="entry name" value="Metallo-depent_PP-like"/>
</dbReference>
<dbReference type="EMBL" id="FODE01000007">
    <property type="protein sequence ID" value="SEN45095.1"/>
    <property type="molecule type" value="Genomic_DNA"/>
</dbReference>
<dbReference type="Proteomes" id="UP000199054">
    <property type="component" value="Unassembled WGS sequence"/>
</dbReference>
<dbReference type="SUPFAM" id="SSF56300">
    <property type="entry name" value="Metallo-dependent phosphatases"/>
    <property type="match status" value="1"/>
</dbReference>
<evidence type="ECO:0000313" key="3">
    <source>
        <dbReference type="Proteomes" id="UP000199054"/>
    </source>
</evidence>
<dbReference type="GO" id="GO:0008803">
    <property type="term" value="F:bis(5'-nucleosyl)-tetraphosphatase (symmetrical) activity"/>
    <property type="evidence" value="ECO:0007669"/>
    <property type="project" value="TreeGrafter"/>
</dbReference>
<name>A0A1H8GMT0_9RHOB</name>
<gene>
    <name evidence="2" type="ORF">SAMN04489859_100743</name>
</gene>
<dbReference type="STRING" id="34002.SAMN04489859_100743"/>
<reference evidence="2 3" key="1">
    <citation type="submission" date="2016-10" db="EMBL/GenBank/DDBJ databases">
        <authorList>
            <person name="de Groot N.N."/>
        </authorList>
    </citation>
    <scope>NUCLEOTIDE SEQUENCE [LARGE SCALE GENOMIC DNA]</scope>
    <source>
        <strain evidence="2 3">DSM 8512</strain>
    </source>
</reference>
<dbReference type="GO" id="GO:0110154">
    <property type="term" value="P:RNA decapping"/>
    <property type="evidence" value="ECO:0007669"/>
    <property type="project" value="TreeGrafter"/>
</dbReference>
<proteinExistence type="predicted"/>
<organism evidence="2 3">
    <name type="scientific">Paracoccus alcaliphilus</name>
    <dbReference type="NCBI Taxonomy" id="34002"/>
    <lineage>
        <taxon>Bacteria</taxon>
        <taxon>Pseudomonadati</taxon>
        <taxon>Pseudomonadota</taxon>
        <taxon>Alphaproteobacteria</taxon>
        <taxon>Rhodobacterales</taxon>
        <taxon>Paracoccaceae</taxon>
        <taxon>Paracoccus</taxon>
    </lineage>
</organism>
<protein>
    <submittedName>
        <fullName evidence="2">Serine/threonine protein phosphatase 1</fullName>
    </submittedName>
</protein>
<sequence>MGLGMRLYAIGDIHGQSGQLRAAHDRIFRDGGRDALIVHVGDLIDRGPDSRGVIDYLLNGQDRGENWIVTRGNHDRFLPKYLRDPGWIDPNLSNPLPWTRHPGLGAAETLASYGVDARLDEPRLHAEALRAVPREHALFLDSLPLWFLHPLALFVHAGIRPGVDLQDQAEDDLVWIRKPFLDSTAAHGPLIVHGHTAQNHPAHYGNRVNIDGGAGWGRPLAAVVIEADGVHLLTDGGREPLLPGE</sequence>
<dbReference type="GO" id="GO:0016791">
    <property type="term" value="F:phosphatase activity"/>
    <property type="evidence" value="ECO:0007669"/>
    <property type="project" value="TreeGrafter"/>
</dbReference>
<evidence type="ECO:0000259" key="1">
    <source>
        <dbReference type="Pfam" id="PF00149"/>
    </source>
</evidence>